<keyword evidence="3" id="KW-1185">Reference proteome</keyword>
<dbReference type="EMBL" id="JACDTY010000002">
    <property type="protein sequence ID" value="MBA1139764.1"/>
    <property type="molecule type" value="Genomic_DNA"/>
</dbReference>
<evidence type="ECO:0000313" key="2">
    <source>
        <dbReference type="EMBL" id="MBA1139764.1"/>
    </source>
</evidence>
<keyword evidence="2" id="KW-0808">Transferase</keyword>
<organism evidence="2 3">
    <name type="scientific">Mesorhizobium neociceri</name>
    <dbReference type="NCBI Taxonomy" id="1307853"/>
    <lineage>
        <taxon>Bacteria</taxon>
        <taxon>Pseudomonadati</taxon>
        <taxon>Pseudomonadota</taxon>
        <taxon>Alphaproteobacteria</taxon>
        <taxon>Hyphomicrobiales</taxon>
        <taxon>Phyllobacteriaceae</taxon>
        <taxon>Mesorhizobium</taxon>
    </lineage>
</organism>
<comment type="caution">
    <text evidence="2">The sequence shown here is derived from an EMBL/GenBank/DDBJ whole genome shotgun (WGS) entry which is preliminary data.</text>
</comment>
<dbReference type="CDD" id="cd06532">
    <property type="entry name" value="Glyco_transf_25"/>
    <property type="match status" value="1"/>
</dbReference>
<proteinExistence type="predicted"/>
<name>A0A838B1Q7_9HYPH</name>
<sequence>MKCLVINLDRSRDRLAHVTAEFARICVAFERVAAVDARDRPNLAALPQGKKHLRMADGEIACLLSHKQCWSIIAAGEDAYGAIFEDDIVFADKAGPLLAGADWIPADADIVKLETFFNRTVISRKQVACGHGFSASRLHAVHIGTAGYILSRQAARDLIEATNEIAIPVDHLVFNPRFATSSRHVIYQLVPALCLQAQFLGGGPVQLPSLLKQERTEEWVASGRGKKRDKPIAAKVGIETRRLARQIADLFRLRREKIIPFEYRGRRIRRPHTQRRENAL</sequence>
<dbReference type="Pfam" id="PF01755">
    <property type="entry name" value="Glyco_transf_25"/>
    <property type="match status" value="1"/>
</dbReference>
<dbReference type="GO" id="GO:0016740">
    <property type="term" value="F:transferase activity"/>
    <property type="evidence" value="ECO:0007669"/>
    <property type="project" value="UniProtKB-KW"/>
</dbReference>
<evidence type="ECO:0000259" key="1">
    <source>
        <dbReference type="Pfam" id="PF01755"/>
    </source>
</evidence>
<dbReference type="InterPro" id="IPR002654">
    <property type="entry name" value="Glyco_trans_25"/>
</dbReference>
<feature type="domain" description="Glycosyl transferase family 25" evidence="1">
    <location>
        <begin position="2"/>
        <end position="172"/>
    </location>
</feature>
<protein>
    <submittedName>
        <fullName evidence="2">Glycosyltransferase family 25 protein</fullName>
    </submittedName>
</protein>
<accession>A0A838B1Q7</accession>
<evidence type="ECO:0000313" key="3">
    <source>
        <dbReference type="Proteomes" id="UP000558284"/>
    </source>
</evidence>
<reference evidence="2 3" key="1">
    <citation type="submission" date="2020-07" db="EMBL/GenBank/DDBJ databases">
        <title>Definition of the novel symbiovar canariense within Mesorhizobium novociceri, a new species of genus Mesorhizobium nodulating Cicer canariense in the Caldera de Taburiente National Park (La Palma, Canary Islands).</title>
        <authorList>
            <person name="Leon-Barrios M."/>
            <person name="Perez-Yepez J."/>
            <person name="Flores-Felix J.D."/>
            <person name="Ramirez-Baena M.H."/>
            <person name="Pulido-Suarez L."/>
            <person name="Igual J.M."/>
            <person name="Velazquez E."/>
            <person name="Peix A."/>
        </authorList>
    </citation>
    <scope>NUCLEOTIDE SEQUENCE [LARGE SCALE GENOMIC DNA]</scope>
    <source>
        <strain evidence="2 3">CCANP35</strain>
    </source>
</reference>
<gene>
    <name evidence="2" type="ORF">H0241_05785</name>
</gene>
<dbReference type="Proteomes" id="UP000558284">
    <property type="component" value="Unassembled WGS sequence"/>
</dbReference>
<dbReference type="AlphaFoldDB" id="A0A838B1Q7"/>
<dbReference type="RefSeq" id="WP_181056455.1">
    <property type="nucleotide sequence ID" value="NZ_JACDTY010000002.1"/>
</dbReference>